<gene>
    <name evidence="1" type="ORF">PIB30_067377</name>
</gene>
<protein>
    <submittedName>
        <fullName evidence="1">Uncharacterized protein</fullName>
    </submittedName>
</protein>
<dbReference type="EMBL" id="JASCZI010151737">
    <property type="protein sequence ID" value="MED6174259.1"/>
    <property type="molecule type" value="Genomic_DNA"/>
</dbReference>
<accession>A0ABU6VL49</accession>
<name>A0ABU6VL49_9FABA</name>
<comment type="caution">
    <text evidence="1">The sequence shown here is derived from an EMBL/GenBank/DDBJ whole genome shotgun (WGS) entry which is preliminary data.</text>
</comment>
<dbReference type="Proteomes" id="UP001341840">
    <property type="component" value="Unassembled WGS sequence"/>
</dbReference>
<evidence type="ECO:0000313" key="1">
    <source>
        <dbReference type="EMBL" id="MED6174259.1"/>
    </source>
</evidence>
<reference evidence="1 2" key="1">
    <citation type="journal article" date="2023" name="Plants (Basel)">
        <title>Bridging the Gap: Combining Genomics and Transcriptomics Approaches to Understand Stylosanthes scabra, an Orphan Legume from the Brazilian Caatinga.</title>
        <authorList>
            <person name="Ferreira-Neto J.R.C."/>
            <person name="da Silva M.D."/>
            <person name="Binneck E."/>
            <person name="de Melo N.F."/>
            <person name="da Silva R.H."/>
            <person name="de Melo A.L.T.M."/>
            <person name="Pandolfi V."/>
            <person name="Bustamante F.O."/>
            <person name="Brasileiro-Vidal A.C."/>
            <person name="Benko-Iseppon A.M."/>
        </authorList>
    </citation>
    <scope>NUCLEOTIDE SEQUENCE [LARGE SCALE GENOMIC DNA]</scope>
    <source>
        <tissue evidence="1">Leaves</tissue>
    </source>
</reference>
<organism evidence="1 2">
    <name type="scientific">Stylosanthes scabra</name>
    <dbReference type="NCBI Taxonomy" id="79078"/>
    <lineage>
        <taxon>Eukaryota</taxon>
        <taxon>Viridiplantae</taxon>
        <taxon>Streptophyta</taxon>
        <taxon>Embryophyta</taxon>
        <taxon>Tracheophyta</taxon>
        <taxon>Spermatophyta</taxon>
        <taxon>Magnoliopsida</taxon>
        <taxon>eudicotyledons</taxon>
        <taxon>Gunneridae</taxon>
        <taxon>Pentapetalae</taxon>
        <taxon>rosids</taxon>
        <taxon>fabids</taxon>
        <taxon>Fabales</taxon>
        <taxon>Fabaceae</taxon>
        <taxon>Papilionoideae</taxon>
        <taxon>50 kb inversion clade</taxon>
        <taxon>dalbergioids sensu lato</taxon>
        <taxon>Dalbergieae</taxon>
        <taxon>Pterocarpus clade</taxon>
        <taxon>Stylosanthes</taxon>
    </lineage>
</organism>
<proteinExistence type="predicted"/>
<keyword evidence="2" id="KW-1185">Reference proteome</keyword>
<evidence type="ECO:0000313" key="2">
    <source>
        <dbReference type="Proteomes" id="UP001341840"/>
    </source>
</evidence>
<sequence length="107" mass="11734">MAVEQLISAMMVVEERKEPVASDGVIDLFMMEKENRGDGGSRIENAKIIVQNYVVLAITVLCESRDHATLSRQAGHATSARDIDVEGNTSTARGIGIGQSNQLWLRY</sequence>